<dbReference type="Proteomes" id="UP000224607">
    <property type="component" value="Unassembled WGS sequence"/>
</dbReference>
<accession>A0A1I3LQB0</accession>
<dbReference type="Pfam" id="PF04717">
    <property type="entry name" value="Phage_base_V"/>
    <property type="match status" value="1"/>
</dbReference>
<dbReference type="STRING" id="351675.SAMN05421680_10429"/>
<dbReference type="Gene3D" id="2.30.110.50">
    <property type="match status" value="1"/>
</dbReference>
<evidence type="ECO:0000259" key="1">
    <source>
        <dbReference type="Pfam" id="PF04717"/>
    </source>
</evidence>
<keyword evidence="5" id="KW-1185">Reference proteome</keyword>
<dbReference type="InterPro" id="IPR037026">
    <property type="entry name" value="Vgr_OB-fold_dom_sf"/>
</dbReference>
<evidence type="ECO:0000313" key="3">
    <source>
        <dbReference type="EMBL" id="SFI86656.1"/>
    </source>
</evidence>
<organism evidence="3 4">
    <name type="scientific">Xenorhabdus mauleonii</name>
    <dbReference type="NCBI Taxonomy" id="351675"/>
    <lineage>
        <taxon>Bacteria</taxon>
        <taxon>Pseudomonadati</taxon>
        <taxon>Pseudomonadota</taxon>
        <taxon>Gammaproteobacteria</taxon>
        <taxon>Enterobacterales</taxon>
        <taxon>Morganellaceae</taxon>
        <taxon>Xenorhabdus</taxon>
    </lineage>
</organism>
<dbReference type="Proteomes" id="UP000198919">
    <property type="component" value="Unassembled WGS sequence"/>
</dbReference>
<name>A0A1I3LQB0_9GAMM</name>
<reference evidence="3" key="2">
    <citation type="submission" date="2016-10" db="EMBL/GenBank/DDBJ databases">
        <authorList>
            <person name="de Groot N.N."/>
        </authorList>
    </citation>
    <scope>NUCLEOTIDE SEQUENCE [LARGE SCALE GENOMIC DNA]</scope>
    <source>
        <strain evidence="3">DSM 17908</strain>
    </source>
</reference>
<dbReference type="EMBL" id="FORG01000004">
    <property type="protein sequence ID" value="SFI86656.1"/>
    <property type="molecule type" value="Genomic_DNA"/>
</dbReference>
<dbReference type="Gene3D" id="4.10.220.110">
    <property type="match status" value="1"/>
</dbReference>
<dbReference type="OrthoDB" id="9762420at2"/>
<dbReference type="Pfam" id="PF05954">
    <property type="entry name" value="Phage_GPD"/>
    <property type="match status" value="1"/>
</dbReference>
<evidence type="ECO:0000313" key="2">
    <source>
        <dbReference type="EMBL" id="PHM45262.1"/>
    </source>
</evidence>
<gene>
    <name evidence="3" type="ORF">SAMN05421680_10429</name>
    <name evidence="2" type="ORF">Xmau_00912</name>
</gene>
<reference evidence="2 5" key="3">
    <citation type="journal article" date="2017" name="Nat. Microbiol.">
        <title>Natural product diversity associated with the nematode symbionts Photorhabdus and Xenorhabdus.</title>
        <authorList>
            <person name="Tobias N.J."/>
            <person name="Wolff H."/>
            <person name="Djahanschiri B."/>
            <person name="Grundmann F."/>
            <person name="Kronenwerth M."/>
            <person name="Shi Y.M."/>
            <person name="Simonyi S."/>
            <person name="Grun P."/>
            <person name="Shapiro-Ilan D."/>
            <person name="Pidot S.J."/>
            <person name="Stinear T.P."/>
            <person name="Ebersberger I."/>
            <person name="Bode H.B."/>
        </authorList>
    </citation>
    <scope>NUCLEOTIDE SEQUENCE [LARGE SCALE GENOMIC DNA]</scope>
    <source>
        <strain evidence="2 5">DSM 17908</strain>
    </source>
</reference>
<evidence type="ECO:0000313" key="4">
    <source>
        <dbReference type="Proteomes" id="UP000198919"/>
    </source>
</evidence>
<dbReference type="Gene3D" id="3.55.50.10">
    <property type="entry name" value="Baseplate protein-like domains"/>
    <property type="match status" value="1"/>
</dbReference>
<dbReference type="InterPro" id="IPR006531">
    <property type="entry name" value="Gp5/Vgr_OB"/>
</dbReference>
<dbReference type="SUPFAM" id="SSF69255">
    <property type="entry name" value="gp5 N-terminal domain-like"/>
    <property type="match status" value="1"/>
</dbReference>
<dbReference type="RefSeq" id="WP_092508552.1">
    <property type="nucleotide sequence ID" value="NZ_CAWNQB010000012.1"/>
</dbReference>
<dbReference type="Gene3D" id="2.40.50.230">
    <property type="entry name" value="Gp5 N-terminal domain"/>
    <property type="match status" value="1"/>
</dbReference>
<proteinExistence type="predicted"/>
<dbReference type="EMBL" id="NITY01000002">
    <property type="protein sequence ID" value="PHM45262.1"/>
    <property type="molecule type" value="Genomic_DNA"/>
</dbReference>
<reference evidence="4" key="1">
    <citation type="submission" date="2016-10" db="EMBL/GenBank/DDBJ databases">
        <authorList>
            <person name="Varghese N."/>
            <person name="Submissions S."/>
        </authorList>
    </citation>
    <scope>NUCLEOTIDE SEQUENCE [LARGE SCALE GENOMIC DNA]</scope>
    <source>
        <strain evidence="4">DSM 17908</strain>
    </source>
</reference>
<protein>
    <submittedName>
        <fullName evidence="3">Uncharacterized conserved protein, implicated in type VI secretion and phage assembly</fullName>
    </submittedName>
</protein>
<feature type="domain" description="Gp5/Type VI secretion system Vgr protein OB-fold" evidence="1">
    <location>
        <begin position="364"/>
        <end position="438"/>
    </location>
</feature>
<evidence type="ECO:0000313" key="5">
    <source>
        <dbReference type="Proteomes" id="UP000224607"/>
    </source>
</evidence>
<dbReference type="AlphaFoldDB" id="A0A1I3LQB0"/>
<dbReference type="SUPFAM" id="SSF69279">
    <property type="entry name" value="Phage tail proteins"/>
    <property type="match status" value="1"/>
</dbReference>
<sequence>MKLPMLPTIEIKIGGKSLSQFSVISIAVNCHINDIPSASITLGMTGDASHIFDSKAQAELARFRPNNELTVQIQKDVIFKGLIVRQRLALKGQDNLVTLTAKHSLQKLTHGLRSQIFSQQSDETIIRRLFNQAGLSATIKQAPQLKTTHEQMVQFRCNDWRFIKKRLNATNTWLLPHHEAVTLVTPESLNQSKVHTLHQRVGTQDVVLFEANLQWDNQYSPKSVSIQSWDITQQKLSQAIQAKNSALGHGQLGSDNVSTLAHQEWQWVFSYPLDNEQARSLAQSTLNNRRHHNVTGHVIVEGDNRYQVGDVLALSGFGQGMDGQAIITGINQNISQRQGWRTRLTIGMLPEPEPPVPQAKELHIGVVGKYQQDNQSLDRLPVVIPALSLTGGSLFARLGKPYASNESGFCFYPEPGDEVIIGFFEADPRFPVILGSMHNPKNKAPLEPSESNQIKTLVIQQGENQQSFIFDNKEKTLAINSGKHSLLLPQDKEITFHSESDFIMNAKEIKIEADNSLSINGKSGVDIKGAKINLTQ</sequence>